<evidence type="ECO:0000256" key="1">
    <source>
        <dbReference type="SAM" id="MobiDB-lite"/>
    </source>
</evidence>
<dbReference type="Proteomes" id="UP000245711">
    <property type="component" value="Chromosome"/>
</dbReference>
<dbReference type="EMBL" id="CP021354">
    <property type="protein sequence ID" value="AWK71553.1"/>
    <property type="molecule type" value="Genomic_DNA"/>
</dbReference>
<evidence type="ECO:0000313" key="4">
    <source>
        <dbReference type="Proteomes" id="UP000245711"/>
    </source>
</evidence>
<dbReference type="AlphaFoldDB" id="A0A2S2BSJ6"/>
<dbReference type="EMBL" id="JAWLUP010000161">
    <property type="protein sequence ID" value="MDV7268446.1"/>
    <property type="molecule type" value="Genomic_DNA"/>
</dbReference>
<organism evidence="2 4">
    <name type="scientific">Rhodococcus oxybenzonivorans</name>
    <dbReference type="NCBI Taxonomy" id="1990687"/>
    <lineage>
        <taxon>Bacteria</taxon>
        <taxon>Bacillati</taxon>
        <taxon>Actinomycetota</taxon>
        <taxon>Actinomycetes</taxon>
        <taxon>Mycobacteriales</taxon>
        <taxon>Nocardiaceae</taxon>
        <taxon>Rhodococcus</taxon>
    </lineage>
</organism>
<gene>
    <name evidence="2" type="ORF">CBI38_08055</name>
    <name evidence="3" type="ORF">R4315_28420</name>
</gene>
<evidence type="ECO:0000313" key="2">
    <source>
        <dbReference type="EMBL" id="AWK71553.1"/>
    </source>
</evidence>
<reference evidence="2 4" key="1">
    <citation type="submission" date="2017-05" db="EMBL/GenBank/DDBJ databases">
        <title>Isolation of Rhodococcus sp. S2-17 biodegrading of BP-3.</title>
        <authorList>
            <person name="Lee Y."/>
            <person name="Kim K.H."/>
            <person name="Chun B.H."/>
            <person name="Jung H.S."/>
            <person name="Jeon C.O."/>
        </authorList>
    </citation>
    <scope>NUCLEOTIDE SEQUENCE [LARGE SCALE GENOMIC DNA]</scope>
    <source>
        <strain evidence="2 4">S2-17</strain>
    </source>
</reference>
<proteinExistence type="predicted"/>
<dbReference type="RefSeq" id="WP_109327920.1">
    <property type="nucleotide sequence ID" value="NZ_CP021354.1"/>
</dbReference>
<dbReference type="KEGG" id="roz:CBI38_08055"/>
<dbReference type="OrthoDB" id="3212097at2"/>
<reference evidence="3" key="2">
    <citation type="submission" date="2023-10" db="EMBL/GenBank/DDBJ databases">
        <title>Development of a sustainable strategy for remediation of hydrocarbon-contaminated territories based on the waste exchange concept.</title>
        <authorList>
            <person name="Krivoruchko A."/>
        </authorList>
    </citation>
    <scope>NUCLEOTIDE SEQUENCE</scope>
    <source>
        <strain evidence="3">IEGM 68</strain>
    </source>
</reference>
<feature type="region of interest" description="Disordered" evidence="1">
    <location>
        <begin position="130"/>
        <end position="149"/>
    </location>
</feature>
<dbReference type="Proteomes" id="UP001185863">
    <property type="component" value="Unassembled WGS sequence"/>
</dbReference>
<sequence>MSTDRELPAPEHRRPPGTGDDTVAALGKLSESLETVERARGLLYSFHQLIGHADLQLGDAVDALRSAGHGATADRLETELVGLNVLDGRWTFQVVEEFDDGYWSTFRELERAARDELLDGRRHLFEAEMKEARRTHGRAGHEARPSKGE</sequence>
<feature type="compositionally biased region" description="Basic and acidic residues" evidence="1">
    <location>
        <begin position="1"/>
        <end position="14"/>
    </location>
</feature>
<feature type="region of interest" description="Disordered" evidence="1">
    <location>
        <begin position="1"/>
        <end position="21"/>
    </location>
</feature>
<accession>A0A2S2BSJ6</accession>
<protein>
    <submittedName>
        <fullName evidence="2">Uncharacterized protein</fullName>
    </submittedName>
</protein>
<name>A0A2S2BSJ6_9NOCA</name>
<keyword evidence="4" id="KW-1185">Reference proteome</keyword>
<evidence type="ECO:0000313" key="3">
    <source>
        <dbReference type="EMBL" id="MDV7268446.1"/>
    </source>
</evidence>